<keyword evidence="4" id="KW-1185">Reference proteome</keyword>
<proteinExistence type="predicted"/>
<evidence type="ECO:0000313" key="3">
    <source>
        <dbReference type="EMBL" id="CAK0844466.1"/>
    </source>
</evidence>
<accession>A0ABN9TF91</accession>
<sequence>MGRTLGPRFGLESVLLLLVSCYELSCMFSDEVWRYDHRLYRGKFRDAVYVYCRGAVLFLTIAWWYAADTRRGQKWIREQRGTVAVCFVATYCLSAFLLYISYDAFVCSDTKNYRMKNDFYKNGYEAPHDQIYMLNFLLIFFFMSQQHAMLFWPSLSFVAVACTIAVLDPILNRGVGGYFGHAPVGKSTVERFEAPIGFLGKIMLIIQAILNTIASYTDEQQSRKRFKQQRAYSSTRDKTERILRTLMPEMVVQDLSRNPEITPSHAFLRATVAQSDLCGFTQLSSTKTPEQVVGFMMELFGRFDVLTDKYGIYKVETVGDAYIAGMAEKPLTNENSPILVVLFSLDMVREVDKWAKQQGGIGVTCRVGVAHGRCLGGIVGDTMQRYHLFGPLLTQMEILESTAPEGRVQVSQALKNEIDAQRADGALSSAELQEKVDFELREGELCTSKGEVHADDSVRGRPYVVTSDKPLRCED</sequence>
<dbReference type="Gene3D" id="3.30.70.1230">
    <property type="entry name" value="Nucleotide cyclase"/>
    <property type="match status" value="1"/>
</dbReference>
<reference evidence="3" key="1">
    <citation type="submission" date="2023-10" db="EMBL/GenBank/DDBJ databases">
        <authorList>
            <person name="Chen Y."/>
            <person name="Shah S."/>
            <person name="Dougan E. K."/>
            <person name="Thang M."/>
            <person name="Chan C."/>
        </authorList>
    </citation>
    <scope>NUCLEOTIDE SEQUENCE [LARGE SCALE GENOMIC DNA]</scope>
</reference>
<feature type="transmembrane region" description="Helical" evidence="1">
    <location>
        <begin position="83"/>
        <end position="106"/>
    </location>
</feature>
<dbReference type="PROSITE" id="PS50125">
    <property type="entry name" value="GUANYLATE_CYCLASE_2"/>
    <property type="match status" value="1"/>
</dbReference>
<feature type="transmembrane region" description="Helical" evidence="1">
    <location>
        <begin position="48"/>
        <end position="67"/>
    </location>
</feature>
<name>A0ABN9TF91_9DINO</name>
<feature type="transmembrane region" description="Helical" evidence="1">
    <location>
        <begin position="150"/>
        <end position="171"/>
    </location>
</feature>
<evidence type="ECO:0000259" key="2">
    <source>
        <dbReference type="PROSITE" id="PS50125"/>
    </source>
</evidence>
<dbReference type="PANTHER" id="PTHR45655">
    <property type="entry name" value="GUANYLATE CYCLASE SOLUBLE SUBUNIT BETA-2"/>
    <property type="match status" value="1"/>
</dbReference>
<protein>
    <recommendedName>
        <fullName evidence="2">Guanylate cyclase domain-containing protein</fullName>
    </recommendedName>
</protein>
<dbReference type="InterPro" id="IPR029787">
    <property type="entry name" value="Nucleotide_cyclase"/>
</dbReference>
<dbReference type="PANTHER" id="PTHR45655:SF13">
    <property type="entry name" value="SOLUBLE GUANYLATE CYCLASE GCY-32-RELATED"/>
    <property type="match status" value="1"/>
</dbReference>
<dbReference type="InterPro" id="IPR001054">
    <property type="entry name" value="A/G_cyclase"/>
</dbReference>
<dbReference type="SMART" id="SM00044">
    <property type="entry name" value="CYCc"/>
    <property type="match status" value="1"/>
</dbReference>
<keyword evidence="1" id="KW-0472">Membrane</keyword>
<feature type="domain" description="Guanylate cyclase" evidence="2">
    <location>
        <begin position="271"/>
        <end position="400"/>
    </location>
</feature>
<dbReference type="EMBL" id="CAUYUJ010014666">
    <property type="protein sequence ID" value="CAK0844466.1"/>
    <property type="molecule type" value="Genomic_DNA"/>
</dbReference>
<evidence type="ECO:0000256" key="1">
    <source>
        <dbReference type="SAM" id="Phobius"/>
    </source>
</evidence>
<keyword evidence="1" id="KW-1133">Transmembrane helix</keyword>
<feature type="transmembrane region" description="Helical" evidence="1">
    <location>
        <begin position="126"/>
        <end position="143"/>
    </location>
</feature>
<dbReference type="Pfam" id="PF00211">
    <property type="entry name" value="Guanylate_cyc"/>
    <property type="match status" value="1"/>
</dbReference>
<dbReference type="SUPFAM" id="SSF55073">
    <property type="entry name" value="Nucleotide cyclase"/>
    <property type="match status" value="1"/>
</dbReference>
<comment type="caution">
    <text evidence="3">The sequence shown here is derived from an EMBL/GenBank/DDBJ whole genome shotgun (WGS) entry which is preliminary data.</text>
</comment>
<dbReference type="CDD" id="cd07302">
    <property type="entry name" value="CHD"/>
    <property type="match status" value="1"/>
</dbReference>
<gene>
    <name evidence="3" type="ORF">PCOR1329_LOCUS38548</name>
</gene>
<evidence type="ECO:0000313" key="4">
    <source>
        <dbReference type="Proteomes" id="UP001189429"/>
    </source>
</evidence>
<dbReference type="Proteomes" id="UP001189429">
    <property type="component" value="Unassembled WGS sequence"/>
</dbReference>
<keyword evidence="1" id="KW-0812">Transmembrane</keyword>
<feature type="transmembrane region" description="Helical" evidence="1">
    <location>
        <begin position="196"/>
        <end position="217"/>
    </location>
</feature>
<organism evidence="3 4">
    <name type="scientific">Prorocentrum cordatum</name>
    <dbReference type="NCBI Taxonomy" id="2364126"/>
    <lineage>
        <taxon>Eukaryota</taxon>
        <taxon>Sar</taxon>
        <taxon>Alveolata</taxon>
        <taxon>Dinophyceae</taxon>
        <taxon>Prorocentrales</taxon>
        <taxon>Prorocentraceae</taxon>
        <taxon>Prorocentrum</taxon>
    </lineage>
</organism>